<evidence type="ECO:0000313" key="3">
    <source>
        <dbReference type="EMBL" id="KAI3916170.1"/>
    </source>
</evidence>
<dbReference type="Proteomes" id="UP001202328">
    <property type="component" value="Unassembled WGS sequence"/>
</dbReference>
<dbReference type="GO" id="GO:0070072">
    <property type="term" value="P:vacuolar proton-transporting V-type ATPase complex assembly"/>
    <property type="evidence" value="ECO:0007669"/>
    <property type="project" value="InterPro"/>
</dbReference>
<dbReference type="PANTHER" id="PTHR31996">
    <property type="entry name" value="COILED-COIL DOMAIN-CONTAINING PROTEIN 115"/>
    <property type="match status" value="1"/>
</dbReference>
<feature type="compositionally biased region" description="Polar residues" evidence="2">
    <location>
        <begin position="153"/>
        <end position="162"/>
    </location>
</feature>
<proteinExistence type="predicted"/>
<protein>
    <recommendedName>
        <fullName evidence="1">Vacuolar ATPase assembly protein VMA22</fullName>
    </recommendedName>
</protein>
<keyword evidence="4" id="KW-1185">Reference proteome</keyword>
<dbReference type="EMBL" id="JAJJMB010009125">
    <property type="protein sequence ID" value="KAI3916170.1"/>
    <property type="molecule type" value="Genomic_DNA"/>
</dbReference>
<name>A0AAD4XGW9_9MAGN</name>
<sequence length="225" mass="25276">MEEEQNRSESSENGVRKEEQEKEEKLLRLLDSTDDYLTLCDSLSSTLRQGWFELASARHSMGSSRVTSTLFDHKLHPAATTLRVARVHDESPSTDPMLEQPHFKLLKWASSHDEMSSPSAKQMVGDELDRKSNSPQLRRRGTTQVSEADKEQLASNMSSLSVDDQVEKERSKSLSVFGTLVSPKLRSAQVSFETALETLVKVANMRSLLLSTYAEVKNDVNSTKE</sequence>
<organism evidence="3 4">
    <name type="scientific">Papaver atlanticum</name>
    <dbReference type="NCBI Taxonomy" id="357466"/>
    <lineage>
        <taxon>Eukaryota</taxon>
        <taxon>Viridiplantae</taxon>
        <taxon>Streptophyta</taxon>
        <taxon>Embryophyta</taxon>
        <taxon>Tracheophyta</taxon>
        <taxon>Spermatophyta</taxon>
        <taxon>Magnoliopsida</taxon>
        <taxon>Ranunculales</taxon>
        <taxon>Papaveraceae</taxon>
        <taxon>Papaveroideae</taxon>
        <taxon>Papaver</taxon>
    </lineage>
</organism>
<gene>
    <name evidence="3" type="ORF">MKW98_004611</name>
</gene>
<dbReference type="AlphaFoldDB" id="A0AAD4XGW9"/>
<dbReference type="InterPro" id="IPR040357">
    <property type="entry name" value="Vma22/CCDC115"/>
</dbReference>
<dbReference type="Pfam" id="PF21730">
    <property type="entry name" value="Vma22_CCDC115"/>
    <property type="match status" value="1"/>
</dbReference>
<feature type="region of interest" description="Disordered" evidence="2">
    <location>
        <begin position="110"/>
        <end position="165"/>
    </location>
</feature>
<evidence type="ECO:0000256" key="1">
    <source>
        <dbReference type="ARBA" id="ARBA00093634"/>
    </source>
</evidence>
<comment type="caution">
    <text evidence="3">The sequence shown here is derived from an EMBL/GenBank/DDBJ whole genome shotgun (WGS) entry which is preliminary data.</text>
</comment>
<evidence type="ECO:0000313" key="4">
    <source>
        <dbReference type="Proteomes" id="UP001202328"/>
    </source>
</evidence>
<feature type="region of interest" description="Disordered" evidence="2">
    <location>
        <begin position="1"/>
        <end position="23"/>
    </location>
</feature>
<dbReference type="GO" id="GO:0051082">
    <property type="term" value="F:unfolded protein binding"/>
    <property type="evidence" value="ECO:0007669"/>
    <property type="project" value="TreeGrafter"/>
</dbReference>
<accession>A0AAD4XGW9</accession>
<reference evidence="3" key="1">
    <citation type="submission" date="2022-04" db="EMBL/GenBank/DDBJ databases">
        <title>A functionally conserved STORR gene fusion in Papaver species that diverged 16.8 million years ago.</title>
        <authorList>
            <person name="Catania T."/>
        </authorList>
    </citation>
    <scope>NUCLEOTIDE SEQUENCE</scope>
    <source>
        <strain evidence="3">S-188037</strain>
    </source>
</reference>
<evidence type="ECO:0000256" key="2">
    <source>
        <dbReference type="SAM" id="MobiDB-lite"/>
    </source>
</evidence>
<dbReference type="PANTHER" id="PTHR31996:SF2">
    <property type="entry name" value="COILED-COIL DOMAIN-CONTAINING PROTEIN 115"/>
    <property type="match status" value="1"/>
</dbReference>